<dbReference type="GO" id="GO:0047840">
    <property type="term" value="F:dCTP diphosphatase activity"/>
    <property type="evidence" value="ECO:0007669"/>
    <property type="project" value="UniProtKB-UniRule"/>
</dbReference>
<dbReference type="PANTHER" id="PTHR46523:SF1">
    <property type="entry name" value="DCTP PYROPHOSPHATASE 1"/>
    <property type="match status" value="1"/>
</dbReference>
<dbReference type="Gene3D" id="1.10.287.1080">
    <property type="entry name" value="MazG-like"/>
    <property type="match status" value="1"/>
</dbReference>
<protein>
    <recommendedName>
        <fullName evidence="1">dCTP pyrophosphatase 1</fullName>
        <ecNumber evidence="1">3.6.1.12</ecNumber>
    </recommendedName>
</protein>
<keyword evidence="1" id="KW-0460">Magnesium</keyword>
<dbReference type="EMBL" id="VRMN01000002">
    <property type="protein sequence ID" value="KAA8496766.1"/>
    <property type="molecule type" value="Genomic_DNA"/>
</dbReference>
<dbReference type="PANTHER" id="PTHR46523">
    <property type="entry name" value="DCTP PYROPHOSPHATASE 1"/>
    <property type="match status" value="1"/>
</dbReference>
<comment type="function">
    <text evidence="1">Hydrolyzes deoxynucleoside triphosphates (dNTPs) to the corresponding nucleoside monophosphates. Has a strong preference for dCTP and its analogs including 5-iodo-dCTP and 5-methyl-dCTP for which it may even have a higher efficiency. May protect DNA or RNA against the incorporation of these genotoxic nucleotide analogs through their catabolism.</text>
</comment>
<dbReference type="GO" id="GO:0005829">
    <property type="term" value="C:cytosol"/>
    <property type="evidence" value="ECO:0007669"/>
    <property type="project" value="UniProtKB-SubCell"/>
</dbReference>
<comment type="subunit">
    <text evidence="1">Homotetramer.</text>
</comment>
<dbReference type="EC" id="3.6.1.12" evidence="1"/>
<dbReference type="PIRSF" id="PIRSF029826">
    <property type="entry name" value="UCP029826_pph"/>
    <property type="match status" value="1"/>
</dbReference>
<dbReference type="CDD" id="cd11537">
    <property type="entry name" value="NTP-PPase_RS21-C6_like"/>
    <property type="match status" value="1"/>
</dbReference>
<accession>A0A5J4YZL8</accession>
<dbReference type="GO" id="GO:0000287">
    <property type="term" value="F:magnesium ion binding"/>
    <property type="evidence" value="ECO:0007669"/>
    <property type="project" value="UniProtKB-UniRule"/>
</dbReference>
<keyword evidence="1" id="KW-0479">Metal-binding</keyword>
<reference evidence="3" key="1">
    <citation type="journal article" date="2019" name="Nat. Commun.">
        <title>Expansion of phycobilisome linker gene families in mesophilic red algae.</title>
        <authorList>
            <person name="Lee J."/>
            <person name="Kim D."/>
            <person name="Bhattacharya D."/>
            <person name="Yoon H.S."/>
        </authorList>
    </citation>
    <scope>NUCLEOTIDE SEQUENCE [LARGE SCALE GENOMIC DNA]</scope>
    <source>
        <strain evidence="3">CCMP 1328</strain>
    </source>
</reference>
<dbReference type="InterPro" id="IPR025984">
    <property type="entry name" value="DCTPP"/>
</dbReference>
<sequence>MDSDSTPPCAPSWGEYSLQHVRESAEAFSAEREWEQFHTPRNLLLALVGEVGELAELFQWKGDAGCGPGLPGWSDAEREHLGEEMSDVLIYLIRLADRCGVSLAEAVRLKFEKNALKYPAEHARGSAAKYTQLAVSEPKTNS</sequence>
<dbReference type="GO" id="GO:0042262">
    <property type="term" value="P:DNA protection"/>
    <property type="evidence" value="ECO:0007669"/>
    <property type="project" value="UniProtKB-UniRule"/>
</dbReference>
<keyword evidence="1" id="KW-0963">Cytoplasm</keyword>
<dbReference type="Proteomes" id="UP000324585">
    <property type="component" value="Unassembled WGS sequence"/>
</dbReference>
<evidence type="ECO:0000256" key="1">
    <source>
        <dbReference type="PIRNR" id="PIRNR029826"/>
    </source>
</evidence>
<comment type="cofactor">
    <cofactor evidence="1">
        <name>Mg(2+)</name>
        <dbReference type="ChEBI" id="CHEBI:18420"/>
    </cofactor>
</comment>
<evidence type="ECO:0000313" key="3">
    <source>
        <dbReference type="Proteomes" id="UP000324585"/>
    </source>
</evidence>
<keyword evidence="1" id="KW-0378">Hydrolase</keyword>
<evidence type="ECO:0000313" key="2">
    <source>
        <dbReference type="EMBL" id="KAA8496766.1"/>
    </source>
</evidence>
<dbReference type="OMA" id="FRDERNW"/>
<keyword evidence="3" id="KW-1185">Reference proteome</keyword>
<organism evidence="2 3">
    <name type="scientific">Porphyridium purpureum</name>
    <name type="common">Red alga</name>
    <name type="synonym">Porphyridium cruentum</name>
    <dbReference type="NCBI Taxonomy" id="35688"/>
    <lineage>
        <taxon>Eukaryota</taxon>
        <taxon>Rhodophyta</taxon>
        <taxon>Bangiophyceae</taxon>
        <taxon>Porphyridiales</taxon>
        <taxon>Porphyridiaceae</taxon>
        <taxon>Porphyridium</taxon>
    </lineage>
</organism>
<dbReference type="GO" id="GO:0006253">
    <property type="term" value="P:dCTP catabolic process"/>
    <property type="evidence" value="ECO:0007669"/>
    <property type="project" value="UniProtKB-UniRule"/>
</dbReference>
<dbReference type="Pfam" id="PF12643">
    <property type="entry name" value="MazG-like"/>
    <property type="match status" value="1"/>
</dbReference>
<name>A0A5J4YZL8_PORPP</name>
<gene>
    <name evidence="2" type="ORF">FVE85_0495</name>
</gene>
<comment type="catalytic activity">
    <reaction evidence="1">
        <text>dCTP + H2O = dCMP + diphosphate + H(+)</text>
        <dbReference type="Rhea" id="RHEA:22636"/>
        <dbReference type="ChEBI" id="CHEBI:15377"/>
        <dbReference type="ChEBI" id="CHEBI:15378"/>
        <dbReference type="ChEBI" id="CHEBI:33019"/>
        <dbReference type="ChEBI" id="CHEBI:57566"/>
        <dbReference type="ChEBI" id="CHEBI:61481"/>
        <dbReference type="EC" id="3.6.1.12"/>
    </reaction>
</comment>
<dbReference type="OrthoDB" id="411123at2759"/>
<dbReference type="InterPro" id="IPR052555">
    <property type="entry name" value="dCTP_Pyrophosphatase"/>
</dbReference>
<comment type="subcellular location">
    <subcellularLocation>
        <location evidence="1">Cytoplasm</location>
        <location evidence="1">Cytosol</location>
    </subcellularLocation>
</comment>
<comment type="caution">
    <text evidence="2">The sequence shown here is derived from an EMBL/GenBank/DDBJ whole genome shotgun (WGS) entry which is preliminary data.</text>
</comment>
<dbReference type="AlphaFoldDB" id="A0A5J4YZL8"/>
<proteinExistence type="predicted"/>
<dbReference type="SUPFAM" id="SSF101386">
    <property type="entry name" value="all-alpha NTP pyrophosphatases"/>
    <property type="match status" value="1"/>
</dbReference>